<dbReference type="InterPro" id="IPR006656">
    <property type="entry name" value="Mopterin_OxRdtase"/>
</dbReference>
<evidence type="ECO:0000313" key="8">
    <source>
        <dbReference type="Proteomes" id="UP000638353"/>
    </source>
</evidence>
<keyword evidence="5" id="KW-0411">Iron-sulfur</keyword>
<feature type="domain" description="4Fe-4S Mo/W bis-MGD-type" evidence="6">
    <location>
        <begin position="6"/>
        <end position="62"/>
    </location>
</feature>
<dbReference type="InterPro" id="IPR009010">
    <property type="entry name" value="Asp_de-COase-like_dom_sf"/>
</dbReference>
<evidence type="ECO:0000256" key="4">
    <source>
        <dbReference type="ARBA" id="ARBA00023004"/>
    </source>
</evidence>
<dbReference type="Gene3D" id="3.40.50.740">
    <property type="match status" value="1"/>
</dbReference>
<organism evidence="7 8">
    <name type="scientific">Streptomyces finlayi</name>
    <dbReference type="NCBI Taxonomy" id="67296"/>
    <lineage>
        <taxon>Bacteria</taxon>
        <taxon>Bacillati</taxon>
        <taxon>Actinomycetota</taxon>
        <taxon>Actinomycetes</taxon>
        <taxon>Kitasatosporales</taxon>
        <taxon>Streptomycetaceae</taxon>
        <taxon>Streptomyces</taxon>
    </lineage>
</organism>
<name>A0A918X0P9_9ACTN</name>
<evidence type="ECO:0000259" key="6">
    <source>
        <dbReference type="PROSITE" id="PS51669"/>
    </source>
</evidence>
<dbReference type="Pfam" id="PF04879">
    <property type="entry name" value="Molybdop_Fe4S4"/>
    <property type="match status" value="1"/>
</dbReference>
<dbReference type="PANTHER" id="PTHR43105:SF9">
    <property type="entry name" value="NADPH-FE(3+) OXIDOREDUCTASE SUBUNIT ALPHA"/>
    <property type="match status" value="1"/>
</dbReference>
<dbReference type="GO" id="GO:0016020">
    <property type="term" value="C:membrane"/>
    <property type="evidence" value="ECO:0007669"/>
    <property type="project" value="TreeGrafter"/>
</dbReference>
<dbReference type="GO" id="GO:0051539">
    <property type="term" value="F:4 iron, 4 sulfur cluster binding"/>
    <property type="evidence" value="ECO:0007669"/>
    <property type="project" value="UniProtKB-KW"/>
</dbReference>
<reference evidence="7" key="2">
    <citation type="submission" date="2020-09" db="EMBL/GenBank/DDBJ databases">
        <authorList>
            <person name="Sun Q."/>
            <person name="Ohkuma M."/>
        </authorList>
    </citation>
    <scope>NUCLEOTIDE SEQUENCE</scope>
    <source>
        <strain evidence="7">JCM 4637</strain>
    </source>
</reference>
<comment type="caution">
    <text evidence="7">The sequence shown here is derived from an EMBL/GenBank/DDBJ whole genome shotgun (WGS) entry which is preliminary data.</text>
</comment>
<dbReference type="SUPFAM" id="SSF53706">
    <property type="entry name" value="Formate dehydrogenase/DMSO reductase, domains 1-3"/>
    <property type="match status" value="1"/>
</dbReference>
<dbReference type="SUPFAM" id="SSF50692">
    <property type="entry name" value="ADC-like"/>
    <property type="match status" value="1"/>
</dbReference>
<proteinExistence type="predicted"/>
<dbReference type="Gene3D" id="2.40.40.20">
    <property type="match status" value="1"/>
</dbReference>
<dbReference type="SMART" id="SM00926">
    <property type="entry name" value="Molybdop_Fe4S4"/>
    <property type="match status" value="1"/>
</dbReference>
<keyword evidence="1" id="KW-0004">4Fe-4S</keyword>
<evidence type="ECO:0000313" key="7">
    <source>
        <dbReference type="EMBL" id="GHD01563.1"/>
    </source>
</evidence>
<accession>A0A918X0P9</accession>
<dbReference type="Pfam" id="PF01568">
    <property type="entry name" value="Molydop_binding"/>
    <property type="match status" value="1"/>
</dbReference>
<gene>
    <name evidence="7" type="ORF">GCM10010334_47380</name>
</gene>
<dbReference type="GO" id="GO:0043546">
    <property type="term" value="F:molybdopterin cofactor binding"/>
    <property type="evidence" value="ECO:0007669"/>
    <property type="project" value="InterPro"/>
</dbReference>
<reference evidence="7" key="1">
    <citation type="journal article" date="2014" name="Int. J. Syst. Evol. Microbiol.">
        <title>Complete genome sequence of Corynebacterium casei LMG S-19264T (=DSM 44701T), isolated from a smear-ripened cheese.</title>
        <authorList>
            <consortium name="US DOE Joint Genome Institute (JGI-PGF)"/>
            <person name="Walter F."/>
            <person name="Albersmeier A."/>
            <person name="Kalinowski J."/>
            <person name="Ruckert C."/>
        </authorList>
    </citation>
    <scope>NUCLEOTIDE SEQUENCE</scope>
    <source>
        <strain evidence="7">JCM 4637</strain>
    </source>
</reference>
<dbReference type="InterPro" id="IPR006963">
    <property type="entry name" value="Mopterin_OxRdtase_4Fe-4S_dom"/>
</dbReference>
<dbReference type="RefSeq" id="WP_189827257.1">
    <property type="nucleotide sequence ID" value="NZ_BMVC01000009.1"/>
</dbReference>
<sequence>MSRTAQRTALRICPLCEATCGLTLTVDGTRVTGARGDADDVFSRGFICPKGAAFGELDGDPDRLTAPLIRTNGQLREASWREAFDLIAARIRPLIEEYGPHAVGVVLGNPNVHTMAGALYPPVLLGALGTRSLFTASTVDQMPKHVSSGLLFGDPFAIPVPDLDRTDHLLLIGANPLDSNGSLCTAPDFPGRLKALKARGGTLTVIDPRRTRTAKLADRHVAIRPGADAALLAALAHVLLEEKLAAPGPHLADRLDGLAEVEEAVREFTPEAVAGVCDVTPQEIREVARELAAAPTAAVYVRVGGSTVAFGTLANWLVDVLNALTGNLDRPGGALFPLSATSVVSSSPSRKGFALGRWRSRVGGHPEAKGELPLAALAEEIATPGEGRIRALITIAANPVLSAPDGDRLDNALADDLDLMISVDPYLNETSRHADVILPPPPPSRSAHFDFAFNGFAVRNQARYTPAPVPLDAGTMDECEIHARLVLAVSGMHGADPSAVDDLIVDRLLRKAGAGPETAADLTGTTGPERILDLMLRLGPYDGLTLAALRAAPHGIDLGPLQPRLDQVLRTRTGRVELLPDPIAADLPRLRAALDVRQREGALLLVGRRHLRSNNSWMHNLPALNGGSNRCTLHIHPQDAERLSVTDGSLVRVRGAGGEISAEAEVTESVRAGVVSLPHGWGHSRPGTRLSVASARPGANVNQLLDGTLLDPLSGTAVLNGFEVTLTPTGV</sequence>
<keyword evidence="2" id="KW-0479">Metal-binding</keyword>
<dbReference type="PANTHER" id="PTHR43105">
    <property type="entry name" value="RESPIRATORY NITRATE REDUCTASE"/>
    <property type="match status" value="1"/>
</dbReference>
<evidence type="ECO:0000256" key="1">
    <source>
        <dbReference type="ARBA" id="ARBA00022485"/>
    </source>
</evidence>
<dbReference type="InterPro" id="IPR006657">
    <property type="entry name" value="MoPterin_dinucl-bd_dom"/>
</dbReference>
<keyword evidence="3" id="KW-0560">Oxidoreductase</keyword>
<dbReference type="Pfam" id="PF00384">
    <property type="entry name" value="Molybdopterin"/>
    <property type="match status" value="1"/>
</dbReference>
<evidence type="ECO:0000256" key="2">
    <source>
        <dbReference type="ARBA" id="ARBA00022723"/>
    </source>
</evidence>
<keyword evidence="4" id="KW-0408">Iron</keyword>
<dbReference type="EMBL" id="BMVC01000009">
    <property type="protein sequence ID" value="GHD01563.1"/>
    <property type="molecule type" value="Genomic_DNA"/>
</dbReference>
<protein>
    <submittedName>
        <fullName evidence="7">Dehydrogenase</fullName>
    </submittedName>
</protein>
<dbReference type="AlphaFoldDB" id="A0A918X0P9"/>
<dbReference type="Proteomes" id="UP000638353">
    <property type="component" value="Unassembled WGS sequence"/>
</dbReference>
<dbReference type="GO" id="GO:0046872">
    <property type="term" value="F:metal ion binding"/>
    <property type="evidence" value="ECO:0007669"/>
    <property type="project" value="UniProtKB-KW"/>
</dbReference>
<dbReference type="Gene3D" id="2.20.25.90">
    <property type="entry name" value="ADC-like domains"/>
    <property type="match status" value="1"/>
</dbReference>
<dbReference type="PROSITE" id="PS51669">
    <property type="entry name" value="4FE4S_MOW_BIS_MGD"/>
    <property type="match status" value="1"/>
</dbReference>
<dbReference type="GO" id="GO:0016491">
    <property type="term" value="F:oxidoreductase activity"/>
    <property type="evidence" value="ECO:0007669"/>
    <property type="project" value="UniProtKB-KW"/>
</dbReference>
<evidence type="ECO:0000256" key="5">
    <source>
        <dbReference type="ARBA" id="ARBA00023014"/>
    </source>
</evidence>
<dbReference type="Gene3D" id="3.40.228.10">
    <property type="entry name" value="Dimethylsulfoxide Reductase, domain 2"/>
    <property type="match status" value="1"/>
</dbReference>
<dbReference type="InterPro" id="IPR050123">
    <property type="entry name" value="Prok_molybdopt-oxidoreductase"/>
</dbReference>
<evidence type="ECO:0000256" key="3">
    <source>
        <dbReference type="ARBA" id="ARBA00023002"/>
    </source>
</evidence>